<dbReference type="Pfam" id="PF00593">
    <property type="entry name" value="TonB_dep_Rec_b-barrel"/>
    <property type="match status" value="1"/>
</dbReference>
<keyword evidence="7 8" id="KW-0998">Cell outer membrane</keyword>
<dbReference type="Gene3D" id="2.60.40.1120">
    <property type="entry name" value="Carboxypeptidase-like, regulatory domain"/>
    <property type="match status" value="1"/>
</dbReference>
<keyword evidence="6 8" id="KW-0472">Membrane</keyword>
<name>A0A1D3UNT3_TANFO</name>
<evidence type="ECO:0000256" key="1">
    <source>
        <dbReference type="ARBA" id="ARBA00004571"/>
    </source>
</evidence>
<dbReference type="InterPro" id="IPR012910">
    <property type="entry name" value="Plug_dom"/>
</dbReference>
<dbReference type="Pfam" id="PF13715">
    <property type="entry name" value="CarbopepD_reg_2"/>
    <property type="match status" value="1"/>
</dbReference>
<dbReference type="SUPFAM" id="SSF56935">
    <property type="entry name" value="Porins"/>
    <property type="match status" value="1"/>
</dbReference>
<reference evidence="12 13" key="1">
    <citation type="submission" date="2016-09" db="EMBL/GenBank/DDBJ databases">
        <authorList>
            <person name="Capua I."/>
            <person name="De Benedictis P."/>
            <person name="Joannis T."/>
            <person name="Lombin L.H."/>
            <person name="Cattoli G."/>
        </authorList>
    </citation>
    <scope>NUCLEOTIDE SEQUENCE [LARGE SCALE GENOMIC DNA]</scope>
    <source>
        <strain evidence="12 13">UB20</strain>
    </source>
</reference>
<dbReference type="SUPFAM" id="SSF49464">
    <property type="entry name" value="Carboxypeptidase regulatory domain-like"/>
    <property type="match status" value="1"/>
</dbReference>
<dbReference type="FunFam" id="2.60.40.1120:FF:000003">
    <property type="entry name" value="Outer membrane protein Omp121"/>
    <property type="match status" value="1"/>
</dbReference>
<dbReference type="EMBL" id="FMMM01000054">
    <property type="protein sequence ID" value="SCQ21723.1"/>
    <property type="molecule type" value="Genomic_DNA"/>
</dbReference>
<dbReference type="InterPro" id="IPR023997">
    <property type="entry name" value="TonB-dep_OMP_SusC/RagA_CS"/>
</dbReference>
<evidence type="ECO:0000313" key="13">
    <source>
        <dbReference type="Proteomes" id="UP000182057"/>
    </source>
</evidence>
<feature type="domain" description="TonB-dependent receptor-like beta-barrel" evidence="10">
    <location>
        <begin position="474"/>
        <end position="837"/>
    </location>
</feature>
<evidence type="ECO:0000259" key="11">
    <source>
        <dbReference type="Pfam" id="PF07715"/>
    </source>
</evidence>
<evidence type="ECO:0000256" key="9">
    <source>
        <dbReference type="RuleBase" id="RU003357"/>
    </source>
</evidence>
<dbReference type="AlphaFoldDB" id="A0A1D3UNT3"/>
<dbReference type="InterPro" id="IPR008969">
    <property type="entry name" value="CarboxyPept-like_regulatory"/>
</dbReference>
<evidence type="ECO:0000256" key="3">
    <source>
        <dbReference type="ARBA" id="ARBA00022452"/>
    </source>
</evidence>
<keyword evidence="4 8" id="KW-0812">Transmembrane</keyword>
<dbReference type="InterPro" id="IPR039426">
    <property type="entry name" value="TonB-dep_rcpt-like"/>
</dbReference>
<evidence type="ECO:0000256" key="6">
    <source>
        <dbReference type="ARBA" id="ARBA00023136"/>
    </source>
</evidence>
<dbReference type="RefSeq" id="WP_074449843.1">
    <property type="nucleotide sequence ID" value="NZ_FMML01000055.1"/>
</dbReference>
<dbReference type="Gene3D" id="2.40.170.20">
    <property type="entry name" value="TonB-dependent receptor, beta-barrel domain"/>
    <property type="match status" value="1"/>
</dbReference>
<proteinExistence type="inferred from homology"/>
<dbReference type="InterPro" id="IPR037066">
    <property type="entry name" value="Plug_dom_sf"/>
</dbReference>
<accession>A0A1D3UNT3</accession>
<keyword evidence="5 9" id="KW-0798">TonB box</keyword>
<comment type="subcellular location">
    <subcellularLocation>
        <location evidence="1 8">Cell outer membrane</location>
        <topology evidence="1 8">Multi-pass membrane protein</topology>
    </subcellularLocation>
</comment>
<dbReference type="GO" id="GO:0009279">
    <property type="term" value="C:cell outer membrane"/>
    <property type="evidence" value="ECO:0007669"/>
    <property type="project" value="UniProtKB-SubCell"/>
</dbReference>
<dbReference type="Pfam" id="PF07715">
    <property type="entry name" value="Plug"/>
    <property type="match status" value="1"/>
</dbReference>
<dbReference type="InterPro" id="IPR000531">
    <property type="entry name" value="Beta-barrel_TonB"/>
</dbReference>
<evidence type="ECO:0000256" key="2">
    <source>
        <dbReference type="ARBA" id="ARBA00022448"/>
    </source>
</evidence>
<dbReference type="InterPro" id="IPR036942">
    <property type="entry name" value="Beta-barrel_TonB_sf"/>
</dbReference>
<keyword evidence="12" id="KW-0675">Receptor</keyword>
<organism evidence="12 13">
    <name type="scientific">Tannerella forsythia</name>
    <name type="common">Bacteroides forsythus</name>
    <dbReference type="NCBI Taxonomy" id="28112"/>
    <lineage>
        <taxon>Bacteria</taxon>
        <taxon>Pseudomonadati</taxon>
        <taxon>Bacteroidota</taxon>
        <taxon>Bacteroidia</taxon>
        <taxon>Bacteroidales</taxon>
        <taxon>Tannerellaceae</taxon>
        <taxon>Tannerella</taxon>
    </lineage>
</organism>
<dbReference type="InterPro" id="IPR023996">
    <property type="entry name" value="TonB-dep_OMP_SusC/RagA"/>
</dbReference>
<evidence type="ECO:0000256" key="7">
    <source>
        <dbReference type="ARBA" id="ARBA00023237"/>
    </source>
</evidence>
<evidence type="ECO:0000256" key="8">
    <source>
        <dbReference type="PROSITE-ProRule" id="PRU01360"/>
    </source>
</evidence>
<feature type="domain" description="TonB-dependent receptor plug" evidence="11">
    <location>
        <begin position="218"/>
        <end position="326"/>
    </location>
</feature>
<evidence type="ECO:0000259" key="10">
    <source>
        <dbReference type="Pfam" id="PF00593"/>
    </source>
</evidence>
<dbReference type="NCBIfam" id="TIGR04056">
    <property type="entry name" value="OMP_RagA_SusC"/>
    <property type="match status" value="1"/>
</dbReference>
<comment type="similarity">
    <text evidence="8 9">Belongs to the TonB-dependent receptor family.</text>
</comment>
<evidence type="ECO:0000256" key="4">
    <source>
        <dbReference type="ARBA" id="ARBA00022692"/>
    </source>
</evidence>
<evidence type="ECO:0000313" key="12">
    <source>
        <dbReference type="EMBL" id="SCQ21723.1"/>
    </source>
</evidence>
<sequence>MNQSKQRKRRRQLATGMLLTLMLCVSGVLSASPLQVQRMSVKLENGTLRELFHLIEEKFDYSFLVRNNDIDLSERLTLDVTDQPVENILTDALKKQDATFTVNNQRIMVYKTHTTRVLPVVQAAQQAGKVTGTVVDAMTGEPVIGANVTVKGTTVGTITDINGHFSLEAPEGSVLVISYIGYLSIQQVVTKAPMQISLREDTQALEEIVVVGYGVQKKESLTGALQTLNNEKLTNITTPSVQNMLNGKIPGVFVAPGDGRPGSAGRVIIRGKASINGETQPLWVIDGVIVGTEPGTTLNPNDIETMTVLKDAASTALFGSQGANGVIVVTTKKGSADKLTVDVSAKFGLNNLDNGKLEMMNGAELYDYYKSFSNQEMISFPRWNENLRKSDYNWWDIATQTGMVQEYNASVSGGTEKLRSYCSFGYYDEKGAVIGYDYKKYSFRLRTELKPIKWLTIKPLISGTKRDIDNRERSVSAMYSYLPWDSPYLEDGKPTPPQSKTWVNSTATNYLYDLQWNKGASVTYTFMGNLDFDIRITDWLTFASVNNYSYTQYEDTYLTDPRSYAGSGVKGRLTEETQKTERRYTNQILRFNRNLDKHAFNGLVAYEYNDYRFKTIEADGTGFVPGFEVLNVTAKPEKAAGYILEKVKQSFLFNMHYAYDNKYLAQVSFRRDGASNFGDSQKYGSFFSISGGWNIEREAFMDYSWLNQLKLRASYGTTGNDPTSLYPQYDLYAANSTYNETPGALIYQIGNKNLTWEKTYTLDIGLDLAVFDRLRMSLDFYHKYTDNVLFSRPVSGLTGVTSVWQNIGEMRNRGVDISMGADIIKTKDWQWSADFNMGINRNKIEKLYGAPNPTTGEPPVLINSSLGGIAGSINGILKPGYDADTYYGREWAGVNPENGKPQWYMTDKKTNERILTESYAEADEVILGRFSPDFFGGFSTQMSWKNLDFDAVFGYSVGGKIYHYSRSEYDSDGAYTDRNQMRLYKGWNRWQKTGDVATHPLPAYNNPSNSNKVSSRFIEKGDYLKLRSLTLGYTLNLPQWQISALRLFISAENVFTLTGYSGVDPETPVNKDGIKNITINPYPNIRKFIFGVNFTL</sequence>
<dbReference type="Proteomes" id="UP000182057">
    <property type="component" value="Unassembled WGS sequence"/>
</dbReference>
<evidence type="ECO:0000256" key="5">
    <source>
        <dbReference type="ARBA" id="ARBA00023077"/>
    </source>
</evidence>
<keyword evidence="3 8" id="KW-1134">Transmembrane beta strand</keyword>
<protein>
    <submittedName>
        <fullName evidence="12">TonB-dependent receptor SusC</fullName>
    </submittedName>
</protein>
<dbReference type="NCBIfam" id="TIGR04057">
    <property type="entry name" value="SusC_RagA_signa"/>
    <property type="match status" value="1"/>
</dbReference>
<keyword evidence="2 8" id="KW-0813">Transport</keyword>
<dbReference type="PROSITE" id="PS52016">
    <property type="entry name" value="TONB_DEPENDENT_REC_3"/>
    <property type="match status" value="1"/>
</dbReference>
<dbReference type="Gene3D" id="2.170.130.10">
    <property type="entry name" value="TonB-dependent receptor, plug domain"/>
    <property type="match status" value="1"/>
</dbReference>
<gene>
    <name evidence="12" type="primary">susC_25</name>
    <name evidence="12" type="ORF">TFUB20_01476</name>
</gene>